<dbReference type="InterPro" id="IPR001795">
    <property type="entry name" value="RNA-dir_pol_luteovirus"/>
</dbReference>
<name>A0A2V0R9M6_9ZZZZ</name>
<proteinExistence type="predicted"/>
<sequence>MMEEVSARWNVRGKVHSPLDQSAFDKHKSRRAIMRLTEALGSWMEWHGAPRDVMWAWGLVKRQMADSAWVQVGETRLKWLKGLLSGWRLTALFGTLLNAAETLEALGAVANGTWWNAVFQGDDVRLVTEFVETSVKVAERMNAKGDDINLSKSFLSNTRDEFLRKVWRYNVISGYPARAINSLLWRNPIVREPVKGMLRFEDLSEGWSVLWGRLESWGFLNKEAVLQLWVSDLVGANSLDTESVLALLHTPRSLGGLGAFPYTGGRLLRYSVGSRKPKAHWSRLYPGIASGAVRWKRLGVEGEWLEREVGLYWLDSVEMPSGVSFEISHGELENTQMPTLRRAGYNFKLVQDEPRISWLESVPLAARGAVLARTKVRGWSAFLKPESAALVNMLSTRGWRKSVLMDLVLGRLGGSNPRMVGLDSAFVSYHAKRVWRLGWGYALTHAMDLERWRWLSWRMEDLVRLEVRLSMRTGVRFYT</sequence>
<dbReference type="EMBL" id="BDQA01000312">
    <property type="protein sequence ID" value="GBH21764.1"/>
    <property type="molecule type" value="Genomic_RNA"/>
</dbReference>
<evidence type="ECO:0000313" key="2">
    <source>
        <dbReference type="EMBL" id="GBH21764.1"/>
    </source>
</evidence>
<keyword evidence="1" id="KW-0547">Nucleotide-binding</keyword>
<dbReference type="GO" id="GO:0003723">
    <property type="term" value="F:RNA binding"/>
    <property type="evidence" value="ECO:0007669"/>
    <property type="project" value="InterPro"/>
</dbReference>
<dbReference type="GO" id="GO:0006351">
    <property type="term" value="P:DNA-templated transcription"/>
    <property type="evidence" value="ECO:0007669"/>
    <property type="project" value="InterPro"/>
</dbReference>
<organism evidence="2">
    <name type="scientific">viral metagenome</name>
    <dbReference type="NCBI Taxonomy" id="1070528"/>
    <lineage>
        <taxon>unclassified sequences</taxon>
        <taxon>metagenomes</taxon>
        <taxon>organismal metagenomes</taxon>
    </lineage>
</organism>
<comment type="caution">
    <text evidence="2">The sequence shown here is derived from an EMBL/GenBank/DDBJ whole genome shotgun (WGS) entry which is preliminary data.</text>
</comment>
<dbReference type="Pfam" id="PF02123">
    <property type="entry name" value="RdRP_4"/>
    <property type="match status" value="1"/>
</dbReference>
<dbReference type="SUPFAM" id="SSF56672">
    <property type="entry name" value="DNA/RNA polymerases"/>
    <property type="match status" value="1"/>
</dbReference>
<evidence type="ECO:0000256" key="1">
    <source>
        <dbReference type="ARBA" id="ARBA00022741"/>
    </source>
</evidence>
<dbReference type="GO" id="GO:0000166">
    <property type="term" value="F:nucleotide binding"/>
    <property type="evidence" value="ECO:0007669"/>
    <property type="project" value="UniProtKB-KW"/>
</dbReference>
<dbReference type="InterPro" id="IPR043502">
    <property type="entry name" value="DNA/RNA_pol_sf"/>
</dbReference>
<protein>
    <submittedName>
        <fullName evidence="2">RdRp</fullName>
    </submittedName>
</protein>
<reference evidence="2" key="1">
    <citation type="submission" date="2017-04" db="EMBL/GenBank/DDBJ databases">
        <title>Unveiling RNA virosphere associated with marine microorganisms.</title>
        <authorList>
            <person name="Urayama S."/>
            <person name="Takaki Y."/>
            <person name="Nishi S."/>
            <person name="Yoshida Y."/>
            <person name="Deguchi S."/>
            <person name="Takai K."/>
            <person name="Nunoura T."/>
        </authorList>
    </citation>
    <scope>NUCLEOTIDE SEQUENCE</scope>
</reference>
<dbReference type="GO" id="GO:0003968">
    <property type="term" value="F:RNA-directed RNA polymerase activity"/>
    <property type="evidence" value="ECO:0007669"/>
    <property type="project" value="InterPro"/>
</dbReference>
<dbReference type="AlphaFoldDB" id="A0A2V0R9M6"/>
<accession>A0A2V0R9M6</accession>